<dbReference type="PANTHER" id="PTHR36848:SF2">
    <property type="entry name" value="SECRETED PROTEIN"/>
    <property type="match status" value="1"/>
</dbReference>
<dbReference type="Gene3D" id="2.60.120.260">
    <property type="entry name" value="Galactose-binding domain-like"/>
    <property type="match status" value="1"/>
</dbReference>
<dbReference type="Proteomes" id="UP001596250">
    <property type="component" value="Unassembled WGS sequence"/>
</dbReference>
<name>A0ABW1ILB5_9BACL</name>
<proteinExistence type="predicted"/>
<dbReference type="PANTHER" id="PTHR36848">
    <property type="entry name" value="DNA-BINDING PROTEIN (PUTATIVE SECRETED PROTEIN)-RELATED"/>
    <property type="match status" value="1"/>
</dbReference>
<accession>A0ABW1ILB5</accession>
<dbReference type="NCBIfam" id="NF045579">
    <property type="entry name" value="rhamnoside_JR"/>
    <property type="match status" value="1"/>
</dbReference>
<keyword evidence="2" id="KW-1185">Reference proteome</keyword>
<protein>
    <submittedName>
        <fullName evidence="1">Glycosylhydrolase-like jelly roll fold domain-containing protein</fullName>
    </submittedName>
</protein>
<dbReference type="Pfam" id="PF17132">
    <property type="entry name" value="Glyco_hydro_106"/>
    <property type="match status" value="1"/>
</dbReference>
<dbReference type="EMBL" id="JBHSQV010000033">
    <property type="protein sequence ID" value="MFC5985882.1"/>
    <property type="molecule type" value="Genomic_DNA"/>
</dbReference>
<dbReference type="InterPro" id="IPR053161">
    <property type="entry name" value="Ulvan_degrading_GH"/>
</dbReference>
<dbReference type="SUPFAM" id="SSF49785">
    <property type="entry name" value="Galactose-binding domain-like"/>
    <property type="match status" value="1"/>
</dbReference>
<dbReference type="InterPro" id="IPR008979">
    <property type="entry name" value="Galactose-bd-like_sf"/>
</dbReference>
<gene>
    <name evidence="1" type="ORF">ACFPXP_05485</name>
</gene>
<evidence type="ECO:0000313" key="2">
    <source>
        <dbReference type="Proteomes" id="UP001596250"/>
    </source>
</evidence>
<comment type="caution">
    <text evidence="1">The sequence shown here is derived from an EMBL/GenBank/DDBJ whole genome shotgun (WGS) entry which is preliminary data.</text>
</comment>
<reference evidence="2" key="1">
    <citation type="journal article" date="2019" name="Int. J. Syst. Evol. Microbiol.">
        <title>The Global Catalogue of Microorganisms (GCM) 10K type strain sequencing project: providing services to taxonomists for standard genome sequencing and annotation.</title>
        <authorList>
            <consortium name="The Broad Institute Genomics Platform"/>
            <consortium name="The Broad Institute Genome Sequencing Center for Infectious Disease"/>
            <person name="Wu L."/>
            <person name="Ma J."/>
        </authorList>
    </citation>
    <scope>NUCLEOTIDE SEQUENCE [LARGE SCALE GENOMIC DNA]</scope>
    <source>
        <strain evidence="2">CCM 8749</strain>
    </source>
</reference>
<organism evidence="1 2">
    <name type="scientific">Marinicrinis lubricantis</name>
    <dbReference type="NCBI Taxonomy" id="2086470"/>
    <lineage>
        <taxon>Bacteria</taxon>
        <taxon>Bacillati</taxon>
        <taxon>Bacillota</taxon>
        <taxon>Bacilli</taxon>
        <taxon>Bacillales</taxon>
        <taxon>Paenibacillaceae</taxon>
    </lineage>
</organism>
<sequence>MLETLRSKFLEPDTKYSPIPFWFWNDQLTKEELLRQIHDFHEKEVDGFVLHPRIGIPGSMKYLSDEFMELVRAAVQEAASLNMQVILYDEGMYPSGAANGEVVRSNPEFASRGLRMMEHTVLQDASAEWQPALEDGEYLVSVQAAKKRSNGELDPASNQILRPQNGRVSFAAPDAGEWSLLAFIECFSKGTIRGIHYGQDDGEPDAPRAADLLNPDAVRRFIELTHERYEQHIGQHFGSTVIAMFTDEPDLLGRKHRKGIVPWTNGFLNDFTAAGNREQDLPALWSTVGPNTEQIRANFRKAVRTRMEQVYYRPLYEWCEQRGIALTGHPAGSEDIGLLKYFHIPGQDIVWRWLAPEDDKGITGKHSTMGKCSSDAARHRGRSRNLNECFGVCGKNQSWALTADDMKWYLDWLFVRGVNMITPHAFYYSIEGKRLHERAPDVGPNNIWWQDYAHFSRYIKRLSWVMSDSVNQTQLAVLCQAERLSWQLAKPLFEQQIEFNYLEEELLQDECELKEGELFIAEQRYNTILLEEGTSYESKSWAKLKQFISQGGTVIELCAETPAAGDEHRPNIGQWRVSSENELIEKLRAAHQKIPVFEPLSPGLRMSHVVKDGVSFYLLSNEGDTAIEGTLLIPEQGYTEVWDAWNGSVRTVPIAKQNEGLAIQLKLDRRESLVAVVDPKGEAIESNPTLPQLHSIIELNEGWRLVDRSKFVSLQTWTAWEGHEHFSGTVSYEIDLEWIPDIPYSDVILDLGEVHELARVFLNGEEVGVRMWKPYRLSVQEQLQVGLNKLRVNVTNSLSNRYDKESLPSGLMGPVRIELYQM</sequence>
<evidence type="ECO:0000313" key="1">
    <source>
        <dbReference type="EMBL" id="MFC5985882.1"/>
    </source>
</evidence>
<dbReference type="RefSeq" id="WP_379893157.1">
    <property type="nucleotide sequence ID" value="NZ_CBCSCT010000031.1"/>
</dbReference>